<evidence type="ECO:0000313" key="2">
    <source>
        <dbReference type="Proteomes" id="UP001163835"/>
    </source>
</evidence>
<gene>
    <name evidence="1" type="ORF">F5876DRAFT_34289</name>
</gene>
<comment type="caution">
    <text evidence="1">The sequence shown here is derived from an EMBL/GenBank/DDBJ whole genome shotgun (WGS) entry which is preliminary data.</text>
</comment>
<accession>A0ACC1UA54</accession>
<organism evidence="1 2">
    <name type="scientific">Lentinula aff. lateritia</name>
    <dbReference type="NCBI Taxonomy" id="2804960"/>
    <lineage>
        <taxon>Eukaryota</taxon>
        <taxon>Fungi</taxon>
        <taxon>Dikarya</taxon>
        <taxon>Basidiomycota</taxon>
        <taxon>Agaricomycotina</taxon>
        <taxon>Agaricomycetes</taxon>
        <taxon>Agaricomycetidae</taxon>
        <taxon>Agaricales</taxon>
        <taxon>Marasmiineae</taxon>
        <taxon>Omphalotaceae</taxon>
        <taxon>Lentinula</taxon>
    </lineage>
</organism>
<name>A0ACC1UA54_9AGAR</name>
<proteinExistence type="predicted"/>
<dbReference type="Proteomes" id="UP001163835">
    <property type="component" value="Unassembled WGS sequence"/>
</dbReference>
<sequence length="247" mass="27188">MDNEFKPALIIVDLQEDFCPPVSLFMLAPFYRSGALAVAEGRSIAPIINDLLRLPFVKKIATKDFHPPDHVSFASNHPEPHNKPFTSFVTIPNPNNPNETHTSRLWPIHCVQGTPGAELIPELDTPLVDLVIEKGQDSRVEMYSAFEAPFRHPIVKEASSKLAQSLKEAGVTDVFVVGLAMDYCVQSTAIDAVAEGFKTYVISEATKAVDPSEQGWRKTEKECDNAGVKFIALAGKELAKVRSMQDV</sequence>
<dbReference type="EMBL" id="MU794983">
    <property type="protein sequence ID" value="KAJ3813814.1"/>
    <property type="molecule type" value="Genomic_DNA"/>
</dbReference>
<reference evidence="1" key="1">
    <citation type="submission" date="2022-09" db="EMBL/GenBank/DDBJ databases">
        <title>A Global Phylogenomic Analysis of the Shiitake Genus Lentinula.</title>
        <authorList>
            <consortium name="DOE Joint Genome Institute"/>
            <person name="Sierra-Patev S."/>
            <person name="Min B."/>
            <person name="Naranjo-Ortiz M."/>
            <person name="Looney B."/>
            <person name="Konkel Z."/>
            <person name="Slot J.C."/>
            <person name="Sakamoto Y."/>
            <person name="Steenwyk J.L."/>
            <person name="Rokas A."/>
            <person name="Carro J."/>
            <person name="Camarero S."/>
            <person name="Ferreira P."/>
            <person name="Molpeceres G."/>
            <person name="Ruiz-Duenas F.J."/>
            <person name="Serrano A."/>
            <person name="Henrissat B."/>
            <person name="Drula E."/>
            <person name="Hughes K.W."/>
            <person name="Mata J.L."/>
            <person name="Ishikawa N.K."/>
            <person name="Vargas-Isla R."/>
            <person name="Ushijima S."/>
            <person name="Smith C.A."/>
            <person name="Ahrendt S."/>
            <person name="Andreopoulos W."/>
            <person name="He G."/>
            <person name="Labutti K."/>
            <person name="Lipzen A."/>
            <person name="Ng V."/>
            <person name="Riley R."/>
            <person name="Sandor L."/>
            <person name="Barry K."/>
            <person name="Martinez A.T."/>
            <person name="Xiao Y."/>
            <person name="Gibbons J.G."/>
            <person name="Terashima K."/>
            <person name="Grigoriev I.V."/>
            <person name="Hibbett D.S."/>
        </authorList>
    </citation>
    <scope>NUCLEOTIDE SEQUENCE</scope>
    <source>
        <strain evidence="1">TMI1499</strain>
    </source>
</reference>
<keyword evidence="2" id="KW-1185">Reference proteome</keyword>
<protein>
    <submittedName>
        <fullName evidence="1">Isochorismatase-like protein</fullName>
    </submittedName>
</protein>
<evidence type="ECO:0000313" key="1">
    <source>
        <dbReference type="EMBL" id="KAJ3813814.1"/>
    </source>
</evidence>